<dbReference type="PANTHER" id="PTHR46191:SF2">
    <property type="entry name" value="HALOACID DEHALOGENASE-LIKE HYDROLASE DOMAIN-CONTAINING PROTEIN 3"/>
    <property type="match status" value="1"/>
</dbReference>
<dbReference type="Pfam" id="PF00702">
    <property type="entry name" value="Hydrolase"/>
    <property type="match status" value="1"/>
</dbReference>
<organism evidence="1 2">
    <name type="scientific">Chytriomyces confervae</name>
    <dbReference type="NCBI Taxonomy" id="246404"/>
    <lineage>
        <taxon>Eukaryota</taxon>
        <taxon>Fungi</taxon>
        <taxon>Fungi incertae sedis</taxon>
        <taxon>Chytridiomycota</taxon>
        <taxon>Chytridiomycota incertae sedis</taxon>
        <taxon>Chytridiomycetes</taxon>
        <taxon>Chytridiales</taxon>
        <taxon>Chytriomycetaceae</taxon>
        <taxon>Chytriomyces</taxon>
    </lineage>
</organism>
<dbReference type="InterPro" id="IPR023214">
    <property type="entry name" value="HAD_sf"/>
</dbReference>
<dbReference type="EMBL" id="QEAP01000048">
    <property type="protein sequence ID" value="TPX76389.1"/>
    <property type="molecule type" value="Genomic_DNA"/>
</dbReference>
<dbReference type="InterPro" id="IPR044924">
    <property type="entry name" value="HAD-SF_hydro_IA_REG-2-like_cap"/>
</dbReference>
<dbReference type="SFLD" id="SFLDS00003">
    <property type="entry name" value="Haloacid_Dehalogenase"/>
    <property type="match status" value="1"/>
</dbReference>
<dbReference type="InterPro" id="IPR051828">
    <property type="entry name" value="HAD-like_hydrolase_domain"/>
</dbReference>
<name>A0A507FJ16_9FUNG</name>
<dbReference type="PANTHER" id="PTHR46191">
    <property type="match status" value="1"/>
</dbReference>
<dbReference type="AlphaFoldDB" id="A0A507FJ16"/>
<dbReference type="OrthoDB" id="444127at2759"/>
<comment type="caution">
    <text evidence="1">The sequence shown here is derived from an EMBL/GenBank/DDBJ whole genome shotgun (WGS) entry which is preliminary data.</text>
</comment>
<dbReference type="SUPFAM" id="SSF56784">
    <property type="entry name" value="HAD-like"/>
    <property type="match status" value="1"/>
</dbReference>
<dbReference type="NCBIfam" id="TIGR01549">
    <property type="entry name" value="HAD-SF-IA-v1"/>
    <property type="match status" value="1"/>
</dbReference>
<reference evidence="1 2" key="1">
    <citation type="journal article" date="2019" name="Sci. Rep.">
        <title>Comparative genomics of chytrid fungi reveal insights into the obligate biotrophic and pathogenic lifestyle of Synchytrium endobioticum.</title>
        <authorList>
            <person name="van de Vossenberg B.T.L.H."/>
            <person name="Warris S."/>
            <person name="Nguyen H.D.T."/>
            <person name="van Gent-Pelzer M.P.E."/>
            <person name="Joly D.L."/>
            <person name="van de Geest H.C."/>
            <person name="Bonants P.J.M."/>
            <person name="Smith D.S."/>
            <person name="Levesque C.A."/>
            <person name="van der Lee T.A.J."/>
        </authorList>
    </citation>
    <scope>NUCLEOTIDE SEQUENCE [LARGE SCALE GENOMIC DNA]</scope>
    <source>
        <strain evidence="1 2">CBS 675.73</strain>
    </source>
</reference>
<dbReference type="NCBIfam" id="TIGR02252">
    <property type="entry name" value="DREG-2"/>
    <property type="match status" value="1"/>
</dbReference>
<dbReference type="InterPro" id="IPR036412">
    <property type="entry name" value="HAD-like_sf"/>
</dbReference>
<dbReference type="InterPro" id="IPR006439">
    <property type="entry name" value="HAD-SF_hydro_IA"/>
</dbReference>
<dbReference type="STRING" id="246404.A0A507FJ16"/>
<evidence type="ECO:0000313" key="2">
    <source>
        <dbReference type="Proteomes" id="UP000320333"/>
    </source>
</evidence>
<dbReference type="GO" id="GO:0005634">
    <property type="term" value="C:nucleus"/>
    <property type="evidence" value="ECO:0007669"/>
    <property type="project" value="TreeGrafter"/>
</dbReference>
<dbReference type="InterPro" id="IPR011949">
    <property type="entry name" value="HAD-SF_hydro_IA_REG-2-like"/>
</dbReference>
<dbReference type="PRINTS" id="PR00413">
    <property type="entry name" value="HADHALOGNASE"/>
</dbReference>
<protein>
    <recommendedName>
        <fullName evidence="3">Haloacid dehalogenase-like hydrolase domain-containing protein 3</fullName>
    </recommendedName>
</protein>
<dbReference type="Proteomes" id="UP000320333">
    <property type="component" value="Unassembled WGS sequence"/>
</dbReference>
<dbReference type="Gene3D" id="3.40.50.1000">
    <property type="entry name" value="HAD superfamily/HAD-like"/>
    <property type="match status" value="1"/>
</dbReference>
<dbReference type="SFLD" id="SFLDG01129">
    <property type="entry name" value="C1.5:_HAD__Beta-PGM__Phosphata"/>
    <property type="match status" value="1"/>
</dbReference>
<evidence type="ECO:0008006" key="3">
    <source>
        <dbReference type="Google" id="ProtNLM"/>
    </source>
</evidence>
<keyword evidence="2" id="KW-1185">Reference proteome</keyword>
<sequence length="235" mass="25744">MTVRLVTFDAFNTLFRLKKPVGTLYAQHLRQLGHTVPSDAAVTRSFAAAYKRAALSAPHFGHATPGGYHTWWTRVITDTLATAGLPNPDTATVESLITLFATKDPYEVEKSAIPLIAHLKQRGCTVGVLSDSDDRTIKIMAELGFKNLVDFYCLSHQIGASKPSPLMYEAALRLAAAAASRHGERIHSREACHVGDDIERDYEGARACAWNAILWKNEGTASLEKVVLNELDAIK</sequence>
<proteinExistence type="predicted"/>
<accession>A0A507FJ16</accession>
<gene>
    <name evidence="1" type="ORF">CcCBS67573_g02343</name>
</gene>
<evidence type="ECO:0000313" key="1">
    <source>
        <dbReference type="EMBL" id="TPX76389.1"/>
    </source>
</evidence>
<dbReference type="GO" id="GO:0016791">
    <property type="term" value="F:phosphatase activity"/>
    <property type="evidence" value="ECO:0007669"/>
    <property type="project" value="UniProtKB-ARBA"/>
</dbReference>
<dbReference type="Gene3D" id="1.10.150.720">
    <property type="entry name" value="Haloacid dehalogenase-like hydrolase"/>
    <property type="match status" value="1"/>
</dbReference>